<reference evidence="1" key="1">
    <citation type="submission" date="2024-02" db="EMBL/GenBank/DDBJ databases">
        <title>Genome sequences of strain Gemmobacter sp. JM10B15.</title>
        <authorList>
            <person name="Zhang M."/>
        </authorList>
    </citation>
    <scope>NUCLEOTIDE SEQUENCE</scope>
    <source>
        <strain evidence="1">JM10B15</strain>
    </source>
</reference>
<dbReference type="RefSeq" id="WP_335425564.1">
    <property type="nucleotide sequence ID" value="NZ_JBALHR010000032.1"/>
</dbReference>
<organism evidence="1 2">
    <name type="scientific">Gemmobacter denitrificans</name>
    <dbReference type="NCBI Taxonomy" id="3123040"/>
    <lineage>
        <taxon>Bacteria</taxon>
        <taxon>Pseudomonadati</taxon>
        <taxon>Pseudomonadota</taxon>
        <taxon>Alphaproteobacteria</taxon>
        <taxon>Rhodobacterales</taxon>
        <taxon>Paracoccaceae</taxon>
        <taxon>Gemmobacter</taxon>
    </lineage>
</organism>
<name>A0ABU8C0R4_9RHOB</name>
<dbReference type="EMBL" id="JBALHR010000032">
    <property type="protein sequence ID" value="MEH7830526.1"/>
    <property type="molecule type" value="Genomic_DNA"/>
</dbReference>
<protein>
    <submittedName>
        <fullName evidence="1">Uncharacterized protein</fullName>
    </submittedName>
</protein>
<evidence type="ECO:0000313" key="1">
    <source>
        <dbReference type="EMBL" id="MEH7830526.1"/>
    </source>
</evidence>
<keyword evidence="2" id="KW-1185">Reference proteome</keyword>
<dbReference type="Proteomes" id="UP001431963">
    <property type="component" value="Unassembled WGS sequence"/>
</dbReference>
<accession>A0ABU8C0R4</accession>
<comment type="caution">
    <text evidence="1">The sequence shown here is derived from an EMBL/GenBank/DDBJ whole genome shotgun (WGS) entry which is preliminary data.</text>
</comment>
<evidence type="ECO:0000313" key="2">
    <source>
        <dbReference type="Proteomes" id="UP001431963"/>
    </source>
</evidence>
<gene>
    <name evidence="1" type="ORF">V6590_20450</name>
</gene>
<proteinExistence type="predicted"/>
<sequence>MTKEVELSVSGSIVNINLGDIARDVDVEGRVKEVLPLLVSLLRADRAWLSLTEQEQISRFRARAAADLGVQAVLSIALARANVLGAIIDGSESIADHGFPEFWD</sequence>